<evidence type="ECO:0000313" key="18">
    <source>
        <dbReference type="Proteomes" id="UP000327044"/>
    </source>
</evidence>
<dbReference type="GO" id="GO:0042254">
    <property type="term" value="P:ribosome biogenesis"/>
    <property type="evidence" value="ECO:0007669"/>
    <property type="project" value="UniProtKB-KW"/>
</dbReference>
<evidence type="ECO:0000256" key="3">
    <source>
        <dbReference type="ARBA" id="ARBA00010728"/>
    </source>
</evidence>
<sequence length="540" mass="63026">MVSRRTNAHGGKTHISKRWKTKRRTKDLDQIDEDIKPENVEKLLDQEVDFDRPGNAQFYCLHCARYFITDRALQDHFRTKVHKRRLKALELEPYTIAESERAAGFGNFEFAQKRKIETQPTKEEFAESKRMKDHFVLLTPYINFDEQLENKPKLERSIKLRGINVDLERIERRWLFFRYLDEQRLTLELTKGEIGKEIADLLKRGDNVENLKLQAKLIKDDLKMLKNYLYGVEESAALAVLSLPNSLHPNTPDDTERLLFEYLPTSQRSSRSHMEIGGSLIKFINPYLYYLRGDAALFEYLLTSYMSSTLASFTRISNSDFCRSVIVEGCATDFRDKSVFTLEKCTGDVEFTRTHLVGGASLYAFMTYFTKHLVTEKRLPLRLFTTARSYNPNTVRDDGLFSVNQETSLEFFLALKDDEQEMEEEFNKVVSLLITSYKALGYHFRLVYIPAQKLKNHECLRVSIEMFSSFTQTYKEVGHCSIIDSFLSKRLLFTYDINKERKFVRIISGTLLKVPPLLACVLENNGRTDNLLTDFLRKYV</sequence>
<evidence type="ECO:0000256" key="12">
    <source>
        <dbReference type="ARBA" id="ARBA00065398"/>
    </source>
</evidence>
<dbReference type="Pfam" id="PF00587">
    <property type="entry name" value="tRNA-synt_2b"/>
    <property type="match status" value="1"/>
</dbReference>
<evidence type="ECO:0000256" key="6">
    <source>
        <dbReference type="ARBA" id="ARBA00022723"/>
    </source>
</evidence>
<name>A0A5N4ARJ4_PHOPY</name>
<dbReference type="GO" id="GO:0004828">
    <property type="term" value="F:serine-tRNA ligase activity"/>
    <property type="evidence" value="ECO:0007669"/>
    <property type="project" value="InterPro"/>
</dbReference>
<evidence type="ECO:0000256" key="10">
    <source>
        <dbReference type="ARBA" id="ARBA00038064"/>
    </source>
</evidence>
<keyword evidence="8" id="KW-0862">Zinc</keyword>
<dbReference type="Gene3D" id="3.30.930.10">
    <property type="entry name" value="Bira Bifunctional Protein, Domain 2"/>
    <property type="match status" value="1"/>
</dbReference>
<dbReference type="EMBL" id="VVIM01000005">
    <property type="protein sequence ID" value="KAB0799929.1"/>
    <property type="molecule type" value="Genomic_DNA"/>
</dbReference>
<keyword evidence="9" id="KW-0539">Nucleus</keyword>
<dbReference type="PROSITE" id="PS50157">
    <property type="entry name" value="ZINC_FINGER_C2H2_2"/>
    <property type="match status" value="1"/>
</dbReference>
<dbReference type="Pfam" id="PF12171">
    <property type="entry name" value="zf-C2H2_jaz"/>
    <property type="match status" value="1"/>
</dbReference>
<dbReference type="InterPro" id="IPR045864">
    <property type="entry name" value="aa-tRNA-synth_II/BPL/LPL"/>
</dbReference>
<dbReference type="PANTHER" id="PTHR11778">
    <property type="entry name" value="SERYL-TRNA SYNTHETASE"/>
    <property type="match status" value="1"/>
</dbReference>
<feature type="region of interest" description="Disordered" evidence="15">
    <location>
        <begin position="1"/>
        <end position="22"/>
    </location>
</feature>
<comment type="function">
    <text evidence="11">Involved in pre-60S ribosomal particles maturation by promoting the nuclear export of the 60S ribosome.</text>
</comment>
<keyword evidence="4" id="KW-0963">Cytoplasm</keyword>
<dbReference type="InterPro" id="IPR036236">
    <property type="entry name" value="Znf_C2H2_sf"/>
</dbReference>
<dbReference type="AlphaFoldDB" id="A0A5N4ARJ4"/>
<organism evidence="17 18">
    <name type="scientific">Photinus pyralis</name>
    <name type="common">Common eastern firefly</name>
    <name type="synonym">Lampyris pyralis</name>
    <dbReference type="NCBI Taxonomy" id="7054"/>
    <lineage>
        <taxon>Eukaryota</taxon>
        <taxon>Metazoa</taxon>
        <taxon>Ecdysozoa</taxon>
        <taxon>Arthropoda</taxon>
        <taxon>Hexapoda</taxon>
        <taxon>Insecta</taxon>
        <taxon>Pterygota</taxon>
        <taxon>Neoptera</taxon>
        <taxon>Endopterygota</taxon>
        <taxon>Coleoptera</taxon>
        <taxon>Polyphaga</taxon>
        <taxon>Elateriformia</taxon>
        <taxon>Elateroidea</taxon>
        <taxon>Lampyridae</taxon>
        <taxon>Lampyrinae</taxon>
        <taxon>Photinus</taxon>
    </lineage>
</organism>
<keyword evidence="18" id="KW-1185">Reference proteome</keyword>
<evidence type="ECO:0000256" key="1">
    <source>
        <dbReference type="ARBA" id="ARBA00004123"/>
    </source>
</evidence>
<dbReference type="InParanoid" id="A0A5N4ARJ4"/>
<evidence type="ECO:0000256" key="14">
    <source>
        <dbReference type="PROSITE-ProRule" id="PRU00042"/>
    </source>
</evidence>
<evidence type="ECO:0000256" key="9">
    <source>
        <dbReference type="ARBA" id="ARBA00023242"/>
    </source>
</evidence>
<evidence type="ECO:0000256" key="7">
    <source>
        <dbReference type="ARBA" id="ARBA00022771"/>
    </source>
</evidence>
<accession>A0A5N4ARJ4</accession>
<feature type="compositionally biased region" description="Basic residues" evidence="15">
    <location>
        <begin position="11"/>
        <end position="22"/>
    </location>
</feature>
<dbReference type="GO" id="GO:0005634">
    <property type="term" value="C:nucleus"/>
    <property type="evidence" value="ECO:0007669"/>
    <property type="project" value="UniProtKB-SubCell"/>
</dbReference>
<dbReference type="SMART" id="SM00451">
    <property type="entry name" value="ZnF_U1"/>
    <property type="match status" value="1"/>
</dbReference>
<evidence type="ECO:0000313" key="17">
    <source>
        <dbReference type="EMBL" id="KAB0799929.1"/>
    </source>
</evidence>
<dbReference type="Gene3D" id="3.30.160.60">
    <property type="entry name" value="Classic Zinc Finger"/>
    <property type="match status" value="1"/>
</dbReference>
<dbReference type="SUPFAM" id="SSF55681">
    <property type="entry name" value="Class II aaRS and biotin synthetases"/>
    <property type="match status" value="1"/>
</dbReference>
<feature type="domain" description="C2H2-type" evidence="16">
    <location>
        <begin position="58"/>
        <end position="87"/>
    </location>
</feature>
<dbReference type="SUPFAM" id="SSF57667">
    <property type="entry name" value="beta-beta-alpha zinc fingers"/>
    <property type="match status" value="1"/>
</dbReference>
<dbReference type="GO" id="GO:0043021">
    <property type="term" value="F:ribonucleoprotein complex binding"/>
    <property type="evidence" value="ECO:0007669"/>
    <property type="project" value="UniProtKB-ARBA"/>
</dbReference>
<dbReference type="PROSITE" id="PS00028">
    <property type="entry name" value="ZINC_FINGER_C2H2_1"/>
    <property type="match status" value="1"/>
</dbReference>
<dbReference type="InterPro" id="IPR013087">
    <property type="entry name" value="Znf_C2H2_type"/>
</dbReference>
<dbReference type="SUPFAM" id="SSF46589">
    <property type="entry name" value="tRNA-binding arm"/>
    <property type="match status" value="1"/>
</dbReference>
<evidence type="ECO:0000259" key="16">
    <source>
        <dbReference type="PROSITE" id="PS50157"/>
    </source>
</evidence>
<comment type="subunit">
    <text evidence="12">Associates with pre-60S ribosomal particles; released from the pre-60S particle very early in the cytoplasm.</text>
</comment>
<evidence type="ECO:0000256" key="11">
    <source>
        <dbReference type="ARBA" id="ARBA00057732"/>
    </source>
</evidence>
<evidence type="ECO:0000256" key="2">
    <source>
        <dbReference type="ARBA" id="ARBA00004496"/>
    </source>
</evidence>
<evidence type="ECO:0000256" key="4">
    <source>
        <dbReference type="ARBA" id="ARBA00022490"/>
    </source>
</evidence>
<protein>
    <recommendedName>
        <fullName evidence="13">Zinc finger protein 593 homolog</fullName>
    </recommendedName>
</protein>
<dbReference type="GO" id="GO:0003676">
    <property type="term" value="F:nucleic acid binding"/>
    <property type="evidence" value="ECO:0007669"/>
    <property type="project" value="InterPro"/>
</dbReference>
<evidence type="ECO:0000256" key="15">
    <source>
        <dbReference type="SAM" id="MobiDB-lite"/>
    </source>
</evidence>
<proteinExistence type="inferred from homology"/>
<dbReference type="InterPro" id="IPR010978">
    <property type="entry name" value="tRNA-bd_arm"/>
</dbReference>
<comment type="subcellular location">
    <subcellularLocation>
        <location evidence="2">Cytoplasm</location>
    </subcellularLocation>
    <subcellularLocation>
        <location evidence="1">Nucleus</location>
    </subcellularLocation>
</comment>
<dbReference type="Proteomes" id="UP000327044">
    <property type="component" value="Unassembled WGS sequence"/>
</dbReference>
<evidence type="ECO:0000256" key="5">
    <source>
        <dbReference type="ARBA" id="ARBA00022517"/>
    </source>
</evidence>
<dbReference type="InterPro" id="IPR022755">
    <property type="entry name" value="Znf_C2H2_jaz"/>
</dbReference>
<comment type="similarity">
    <text evidence="3">Belongs to the class-II aminoacyl-tRNA synthetase family. Type-1 seryl-tRNA synthetase subfamily.</text>
</comment>
<gene>
    <name evidence="17" type="ORF">PPYR_07809</name>
</gene>
<comment type="similarity">
    <text evidence="10">Belongs to the ZNF593/BUD20 C2H2-type zinc-finger protein family.</text>
</comment>
<comment type="caution">
    <text evidence="17">The sequence shown here is derived from an EMBL/GenBank/DDBJ whole genome shotgun (WGS) entry which is preliminary data.</text>
</comment>
<keyword evidence="7 14" id="KW-0863">Zinc-finger</keyword>
<evidence type="ECO:0000256" key="8">
    <source>
        <dbReference type="ARBA" id="ARBA00022833"/>
    </source>
</evidence>
<keyword evidence="6" id="KW-0479">Metal-binding</keyword>
<dbReference type="GO" id="GO:0008270">
    <property type="term" value="F:zinc ion binding"/>
    <property type="evidence" value="ECO:0007669"/>
    <property type="project" value="UniProtKB-KW"/>
</dbReference>
<dbReference type="InterPro" id="IPR002314">
    <property type="entry name" value="aa-tRNA-synt_IIb"/>
</dbReference>
<dbReference type="InterPro" id="IPR003604">
    <property type="entry name" value="Matrin/U1-like-C_Znf_C2H2"/>
</dbReference>
<evidence type="ECO:0000256" key="13">
    <source>
        <dbReference type="ARBA" id="ARBA00068297"/>
    </source>
</evidence>
<dbReference type="GO" id="GO:0006434">
    <property type="term" value="P:seryl-tRNA aminoacylation"/>
    <property type="evidence" value="ECO:0007669"/>
    <property type="project" value="InterPro"/>
</dbReference>
<keyword evidence="5" id="KW-0690">Ribosome biogenesis</keyword>
<reference evidence="17 18" key="1">
    <citation type="journal article" date="2018" name="Elife">
        <title>Firefly genomes illuminate parallel origins of bioluminescence in beetles.</title>
        <authorList>
            <person name="Fallon T.R."/>
            <person name="Lower S.E."/>
            <person name="Chang C.H."/>
            <person name="Bessho-Uehara M."/>
            <person name="Martin G.J."/>
            <person name="Bewick A.J."/>
            <person name="Behringer M."/>
            <person name="Debat H.J."/>
            <person name="Wong I."/>
            <person name="Day J.C."/>
            <person name="Suvorov A."/>
            <person name="Silva C.J."/>
            <person name="Stanger-Hall K.F."/>
            <person name="Hall D.W."/>
            <person name="Schmitz R.J."/>
            <person name="Nelson D.R."/>
            <person name="Lewis S.M."/>
            <person name="Shigenobu S."/>
            <person name="Bybee S.M."/>
            <person name="Larracuente A.M."/>
            <person name="Oba Y."/>
            <person name="Weng J.K."/>
        </authorList>
    </citation>
    <scope>NUCLEOTIDE SEQUENCE [LARGE SCALE GENOMIC DNA]</scope>
    <source>
        <strain evidence="17">1611_PpyrPB1</strain>
        <tissue evidence="17">Whole body</tissue>
    </source>
</reference>
<dbReference type="InterPro" id="IPR002317">
    <property type="entry name" value="Ser-tRNA-ligase_type_1"/>
</dbReference>
<dbReference type="FunCoup" id="A0A5N4ARJ4">
    <property type="interactions" value="47"/>
</dbReference>
<dbReference type="FunFam" id="3.30.160.60:FF:000299">
    <property type="entry name" value="Zinc finger protein 593"/>
    <property type="match status" value="1"/>
</dbReference>
<dbReference type="GO" id="GO:0005524">
    <property type="term" value="F:ATP binding"/>
    <property type="evidence" value="ECO:0007669"/>
    <property type="project" value="InterPro"/>
</dbReference>
<dbReference type="GO" id="GO:0005737">
    <property type="term" value="C:cytoplasm"/>
    <property type="evidence" value="ECO:0007669"/>
    <property type="project" value="UniProtKB-SubCell"/>
</dbReference>